<dbReference type="EMBL" id="BAAANY010000013">
    <property type="protein sequence ID" value="GAA1685705.1"/>
    <property type="molecule type" value="Genomic_DNA"/>
</dbReference>
<feature type="domain" description="Enoyl reductase (ER)" evidence="1">
    <location>
        <begin position="10"/>
        <end position="304"/>
    </location>
</feature>
<proteinExistence type="predicted"/>
<dbReference type="Pfam" id="PF08240">
    <property type="entry name" value="ADH_N"/>
    <property type="match status" value="1"/>
</dbReference>
<protein>
    <submittedName>
        <fullName evidence="2">NADP-dependent oxidoreductase</fullName>
    </submittedName>
</protein>
<dbReference type="Gene3D" id="3.90.180.10">
    <property type="entry name" value="Medium-chain alcohol dehydrogenases, catalytic domain"/>
    <property type="match status" value="1"/>
</dbReference>
<dbReference type="SUPFAM" id="SSF50129">
    <property type="entry name" value="GroES-like"/>
    <property type="match status" value="1"/>
</dbReference>
<dbReference type="PANTHER" id="PTHR44013">
    <property type="entry name" value="ZINC-TYPE ALCOHOL DEHYDROGENASE-LIKE PROTEIN C16A3.02C"/>
    <property type="match status" value="1"/>
</dbReference>
<dbReference type="Proteomes" id="UP001500618">
    <property type="component" value="Unassembled WGS sequence"/>
</dbReference>
<dbReference type="SUPFAM" id="SSF51735">
    <property type="entry name" value="NAD(P)-binding Rossmann-fold domains"/>
    <property type="match status" value="1"/>
</dbReference>
<dbReference type="InterPro" id="IPR052733">
    <property type="entry name" value="Chloroplast_QOR"/>
</dbReference>
<evidence type="ECO:0000259" key="1">
    <source>
        <dbReference type="SMART" id="SM00829"/>
    </source>
</evidence>
<dbReference type="Pfam" id="PF13602">
    <property type="entry name" value="ADH_zinc_N_2"/>
    <property type="match status" value="1"/>
</dbReference>
<organism evidence="2 3">
    <name type="scientific">Fodinicola feengrottensis</name>
    <dbReference type="NCBI Taxonomy" id="435914"/>
    <lineage>
        <taxon>Bacteria</taxon>
        <taxon>Bacillati</taxon>
        <taxon>Actinomycetota</taxon>
        <taxon>Actinomycetes</taxon>
        <taxon>Mycobacteriales</taxon>
        <taxon>Fodinicola</taxon>
    </lineage>
</organism>
<comment type="caution">
    <text evidence="2">The sequence shown here is derived from an EMBL/GenBank/DDBJ whole genome shotgun (WGS) entry which is preliminary data.</text>
</comment>
<sequence length="306" mass="32090">MRAISQQAFGGSDVLQPVDLDRPRPAAGQILVRVRAAGVNPADWKIRSGLVPLFGEPPFVLGLDAAGVVEELGEGVTRFQPGDEVYGLPFPNAGAYAEFLVAPAETFALKPKTLDYVQSAAIPTAVLTAGQSLAVAGSLQGRRVLIQAAAGGVGHMGVQLAKLGGAYVIGTARAVNADFVRDLGADEVIDYTTTDISELRDIDVVVENAGGAASVRSLRTLRPGGLFLHVAGPGLDVTEEQATARGVRFQDFYVAPVGTDLENYAALIDNGKLRVHVDQVFALEDAAKAHELGETNRTRGKIVLAL</sequence>
<name>A0ABN2HDJ9_9ACTN</name>
<dbReference type="PANTHER" id="PTHR44013:SF1">
    <property type="entry name" value="ZINC-TYPE ALCOHOL DEHYDROGENASE-LIKE PROTEIN C16A3.02C"/>
    <property type="match status" value="1"/>
</dbReference>
<dbReference type="Gene3D" id="3.40.50.720">
    <property type="entry name" value="NAD(P)-binding Rossmann-like Domain"/>
    <property type="match status" value="1"/>
</dbReference>
<accession>A0ABN2HDJ9</accession>
<dbReference type="RefSeq" id="WP_344311633.1">
    <property type="nucleotide sequence ID" value="NZ_BAAANY010000013.1"/>
</dbReference>
<evidence type="ECO:0000313" key="3">
    <source>
        <dbReference type="Proteomes" id="UP001500618"/>
    </source>
</evidence>
<keyword evidence="3" id="KW-1185">Reference proteome</keyword>
<dbReference type="InterPro" id="IPR013154">
    <property type="entry name" value="ADH-like_N"/>
</dbReference>
<dbReference type="InterPro" id="IPR036291">
    <property type="entry name" value="NAD(P)-bd_dom_sf"/>
</dbReference>
<gene>
    <name evidence="2" type="ORF">GCM10009765_38750</name>
</gene>
<reference evidence="2 3" key="1">
    <citation type="journal article" date="2019" name="Int. J. Syst. Evol. Microbiol.">
        <title>The Global Catalogue of Microorganisms (GCM) 10K type strain sequencing project: providing services to taxonomists for standard genome sequencing and annotation.</title>
        <authorList>
            <consortium name="The Broad Institute Genomics Platform"/>
            <consortium name="The Broad Institute Genome Sequencing Center for Infectious Disease"/>
            <person name="Wu L."/>
            <person name="Ma J."/>
        </authorList>
    </citation>
    <scope>NUCLEOTIDE SEQUENCE [LARGE SCALE GENOMIC DNA]</scope>
    <source>
        <strain evidence="2 3">JCM 14718</strain>
    </source>
</reference>
<dbReference type="SMART" id="SM00829">
    <property type="entry name" value="PKS_ER"/>
    <property type="match status" value="1"/>
</dbReference>
<dbReference type="InterPro" id="IPR011032">
    <property type="entry name" value="GroES-like_sf"/>
</dbReference>
<dbReference type="InterPro" id="IPR020843">
    <property type="entry name" value="ER"/>
</dbReference>
<dbReference type="CDD" id="cd05289">
    <property type="entry name" value="MDR_like_2"/>
    <property type="match status" value="1"/>
</dbReference>
<evidence type="ECO:0000313" key="2">
    <source>
        <dbReference type="EMBL" id="GAA1685705.1"/>
    </source>
</evidence>